<proteinExistence type="predicted"/>
<evidence type="ECO:0000313" key="3">
    <source>
        <dbReference type="Proteomes" id="UP000315842"/>
    </source>
</evidence>
<dbReference type="AlphaFoldDB" id="A0A4Y3KE68"/>
<organism evidence="2 3">
    <name type="scientific">Cellulomonas uda</name>
    <dbReference type="NCBI Taxonomy" id="1714"/>
    <lineage>
        <taxon>Bacteria</taxon>
        <taxon>Bacillati</taxon>
        <taxon>Actinomycetota</taxon>
        <taxon>Actinomycetes</taxon>
        <taxon>Micrococcales</taxon>
        <taxon>Cellulomonadaceae</taxon>
        <taxon>Cellulomonas</taxon>
    </lineage>
</organism>
<sequence>MSGISSRSRAVIGADAEHIVDRGIFGAGEPGTNGWPESRERQGLVMGAVQSGKTASMMAVAAKALDRGVDALVVLGGTRTALWRQTFERLVAQLDTLERPEHLREIIPRPDLVRAGGGAPADLYALAQPRARRLVTKRRPLVAVVMKNVAHLERAAASLATLYDEVRREGRPFHVVVMDDEADDSSVVDAAAEAADEWDFAQRKQIPRRILDLWEDRARPGETRFPEVYATYVAYTATPQANFLQDPSNPLAPRDFVASLRTPGPEGTAEERTSSYRVPEGPKAWYTGGEVFYRTLGSVPLCVPVDDEDPHDALQDAVRAYLVACAVRLRRLGLAYGPRTARDMVFASSAEAKALPPMSMLIHPTSAKEGHFEVADQVLAWDLGVTPRPDEEHGPEGRYLDTARLVADLEADERRWSRWLEEYQRSAALCGSLLGDATLYPVEESWPEVRRLLVEQIIPATSVAVINSDENADDRPEFDVTEVEGGWRAPRNLSTIFVSGNVMARGLTLEGLTTTLFTRSSNNPLADTQMQMQRWFGYRGPIIDLCRVFLGSTQLELFAAYHDNDEALRREVLAAMTGDATLPDVRVLQGRAFKATGKIANVRGVSLYPGARPFVRHLTPPAVDDENLRLIAETFDDELVDTRESLRRSGVLLATPWSLTDVADLLDRLRYDDHGPGPDGLEASRWTSVERHARLEPGDPLAPLYRAPSVEGGVELGPFSPYSIAAYLRTWAACLDRAVPGMVTTDEPPVQWSLVDLDARRRRQPRFWVGLRLGGGAPVISGPLIDLGFVVRPMVRRLVDPNTNALDASWGSRNPEGGQYFGDEFFDRRMLGEEPVVTSSGARPEGSDGLVLFHLVGRDEGRVSVAVGLNIPLGGPDHVAAVPGRPHDRA</sequence>
<dbReference type="InterPro" id="IPR018310">
    <property type="entry name" value="Put_endonuclease_Z1-dom"/>
</dbReference>
<name>A0A4Y3KE68_CELUD</name>
<feature type="domain" description="Putative endonuclease Z1" evidence="1">
    <location>
        <begin position="314"/>
        <end position="580"/>
    </location>
</feature>
<reference evidence="2 3" key="1">
    <citation type="submission" date="2019-06" db="EMBL/GenBank/DDBJ databases">
        <title>Whole genome shotgun sequence of Cellulomonas uda NBRC 3747.</title>
        <authorList>
            <person name="Hosoyama A."/>
            <person name="Uohara A."/>
            <person name="Ohji S."/>
            <person name="Ichikawa N."/>
        </authorList>
    </citation>
    <scope>NUCLEOTIDE SEQUENCE [LARGE SCALE GENOMIC DNA]</scope>
    <source>
        <strain evidence="2 3">NBRC 3747</strain>
    </source>
</reference>
<accession>A0A4Y3KE68</accession>
<evidence type="ECO:0000313" key="2">
    <source>
        <dbReference type="EMBL" id="GEA81936.1"/>
    </source>
</evidence>
<protein>
    <recommendedName>
        <fullName evidence="1">Putative endonuclease Z1 domain-containing protein</fullName>
    </recommendedName>
</protein>
<keyword evidence="3" id="KW-1185">Reference proteome</keyword>
<dbReference type="EMBL" id="BJLP01000042">
    <property type="protein sequence ID" value="GEA81936.1"/>
    <property type="molecule type" value="Genomic_DNA"/>
</dbReference>
<evidence type="ECO:0000259" key="1">
    <source>
        <dbReference type="Pfam" id="PF10593"/>
    </source>
</evidence>
<dbReference type="Pfam" id="PF10593">
    <property type="entry name" value="Z1"/>
    <property type="match status" value="1"/>
</dbReference>
<comment type="caution">
    <text evidence="2">The sequence shown here is derived from an EMBL/GenBank/DDBJ whole genome shotgun (WGS) entry which is preliminary data.</text>
</comment>
<gene>
    <name evidence="2" type="ORF">CUD01_23800</name>
</gene>
<dbReference type="Proteomes" id="UP000315842">
    <property type="component" value="Unassembled WGS sequence"/>
</dbReference>